<comment type="function">
    <text evidence="8">Catalyzes the radical-mediated insertion of two sulfur atoms into the C-6 and C-8 positions of the octanoyl moiety bound to the lipoyl domains of lipoate-dependent enzymes, thereby converting the octanoylated domains into lipoylated derivatives.</text>
</comment>
<proteinExistence type="inferred from homology"/>
<dbReference type="PANTHER" id="PTHR10949">
    <property type="entry name" value="LIPOYL SYNTHASE"/>
    <property type="match status" value="1"/>
</dbReference>
<dbReference type="HAMAP" id="MF_00206">
    <property type="entry name" value="Lipoyl_synth"/>
    <property type="match status" value="1"/>
</dbReference>
<keyword evidence="3 8" id="KW-0949">S-adenosyl-L-methionine</keyword>
<dbReference type="GO" id="GO:0005737">
    <property type="term" value="C:cytoplasm"/>
    <property type="evidence" value="ECO:0007669"/>
    <property type="project" value="UniProtKB-SubCell"/>
</dbReference>
<keyword evidence="2 8" id="KW-0808">Transferase</keyword>
<keyword evidence="4 8" id="KW-0479">Metal-binding</keyword>
<feature type="binding site" evidence="8">
    <location>
        <position position="92"/>
    </location>
    <ligand>
        <name>[4Fe-4S] cluster</name>
        <dbReference type="ChEBI" id="CHEBI:49883"/>
        <label>2</label>
        <note>4Fe-4S-S-AdoMet</note>
    </ligand>
</feature>
<dbReference type="SUPFAM" id="SSF102114">
    <property type="entry name" value="Radical SAM enzymes"/>
    <property type="match status" value="1"/>
</dbReference>
<keyword evidence="5 8" id="KW-0408">Iron</keyword>
<dbReference type="AlphaFoldDB" id="A0A512L3I7"/>
<gene>
    <name evidence="10" type="primary">lipA_2</name>
    <name evidence="8" type="synonym">lipA</name>
    <name evidence="10" type="ORF">TPL01_01720</name>
</gene>
<dbReference type="InterPro" id="IPR013785">
    <property type="entry name" value="Aldolase_TIM"/>
</dbReference>
<evidence type="ECO:0000256" key="3">
    <source>
        <dbReference type="ARBA" id="ARBA00022691"/>
    </source>
</evidence>
<evidence type="ECO:0000256" key="1">
    <source>
        <dbReference type="ARBA" id="ARBA00022485"/>
    </source>
</evidence>
<keyword evidence="6 8" id="KW-0411">Iron-sulfur</keyword>
<dbReference type="NCBIfam" id="NF009544">
    <property type="entry name" value="PRK12928.1"/>
    <property type="match status" value="1"/>
</dbReference>
<comment type="cofactor">
    <cofactor evidence="8">
        <name>[4Fe-4S] cluster</name>
        <dbReference type="ChEBI" id="CHEBI:49883"/>
    </cofactor>
    <text evidence="8">Binds 2 [4Fe-4S] clusters per subunit. One cluster is coordinated with 3 cysteines and an exchangeable S-adenosyl-L-methionine.</text>
</comment>
<dbReference type="RefSeq" id="WP_232522200.1">
    <property type="nucleotide sequence ID" value="NZ_AP021884.1"/>
</dbReference>
<feature type="binding site" evidence="8">
    <location>
        <position position="95"/>
    </location>
    <ligand>
        <name>[4Fe-4S] cluster</name>
        <dbReference type="ChEBI" id="CHEBI:49883"/>
        <label>2</label>
        <note>4Fe-4S-S-AdoMet</note>
    </ligand>
</feature>
<dbReference type="InterPro" id="IPR058240">
    <property type="entry name" value="rSAM_sf"/>
</dbReference>
<feature type="binding site" evidence="8">
    <location>
        <position position="73"/>
    </location>
    <ligand>
        <name>[4Fe-4S] cluster</name>
        <dbReference type="ChEBI" id="CHEBI:49883"/>
        <label>1</label>
    </ligand>
</feature>
<keyword evidence="8" id="KW-0963">Cytoplasm</keyword>
<dbReference type="GO" id="GO:0046872">
    <property type="term" value="F:metal ion binding"/>
    <property type="evidence" value="ECO:0007669"/>
    <property type="project" value="UniProtKB-KW"/>
</dbReference>
<dbReference type="PROSITE" id="PS51918">
    <property type="entry name" value="RADICAL_SAM"/>
    <property type="match status" value="1"/>
</dbReference>
<protein>
    <recommendedName>
        <fullName evidence="8">Lipoyl synthase</fullName>
        <ecNumber evidence="8">2.8.1.8</ecNumber>
    </recommendedName>
    <alternativeName>
        <fullName evidence="8">Lip-syn</fullName>
        <shortName evidence="8">LS</shortName>
    </alternativeName>
    <alternativeName>
        <fullName evidence="8">Lipoate synthase</fullName>
    </alternativeName>
    <alternativeName>
        <fullName evidence="8">Lipoic acid synthase</fullName>
    </alternativeName>
    <alternativeName>
        <fullName evidence="8">Sulfur insertion protein LipA</fullName>
    </alternativeName>
</protein>
<feature type="binding site" evidence="8">
    <location>
        <position position="62"/>
    </location>
    <ligand>
        <name>[4Fe-4S] cluster</name>
        <dbReference type="ChEBI" id="CHEBI:49883"/>
        <label>1</label>
    </ligand>
</feature>
<dbReference type="NCBIfam" id="NF004019">
    <property type="entry name" value="PRK05481.1"/>
    <property type="match status" value="1"/>
</dbReference>
<evidence type="ECO:0000256" key="6">
    <source>
        <dbReference type="ARBA" id="ARBA00023014"/>
    </source>
</evidence>
<dbReference type="InterPro" id="IPR007197">
    <property type="entry name" value="rSAM"/>
</dbReference>
<evidence type="ECO:0000256" key="8">
    <source>
        <dbReference type="HAMAP-Rule" id="MF_00206"/>
    </source>
</evidence>
<dbReference type="GO" id="GO:0051539">
    <property type="term" value="F:4 iron, 4 sulfur cluster binding"/>
    <property type="evidence" value="ECO:0007669"/>
    <property type="project" value="UniProtKB-UniRule"/>
</dbReference>
<feature type="binding site" evidence="8">
    <location>
        <position position="67"/>
    </location>
    <ligand>
        <name>[4Fe-4S] cluster</name>
        <dbReference type="ChEBI" id="CHEBI:49883"/>
        <label>1</label>
    </ligand>
</feature>
<keyword evidence="11" id="KW-1185">Reference proteome</keyword>
<feature type="binding site" evidence="8">
    <location>
        <position position="88"/>
    </location>
    <ligand>
        <name>[4Fe-4S] cluster</name>
        <dbReference type="ChEBI" id="CHEBI:49883"/>
        <label>2</label>
        <note>4Fe-4S-S-AdoMet</note>
    </ligand>
</feature>
<comment type="catalytic activity">
    <reaction evidence="7 8">
        <text>[[Fe-S] cluster scaffold protein carrying a second [4Fe-4S](2+) cluster] + N(6)-octanoyl-L-lysyl-[protein] + 2 oxidized [2Fe-2S]-[ferredoxin] + 2 S-adenosyl-L-methionine + 4 H(+) = [[Fe-S] cluster scaffold protein] + N(6)-[(R)-dihydrolipoyl]-L-lysyl-[protein] + 4 Fe(3+) + 2 hydrogen sulfide + 2 5'-deoxyadenosine + 2 L-methionine + 2 reduced [2Fe-2S]-[ferredoxin]</text>
        <dbReference type="Rhea" id="RHEA:16585"/>
        <dbReference type="Rhea" id="RHEA-COMP:9928"/>
        <dbReference type="Rhea" id="RHEA-COMP:10000"/>
        <dbReference type="Rhea" id="RHEA-COMP:10001"/>
        <dbReference type="Rhea" id="RHEA-COMP:10475"/>
        <dbReference type="Rhea" id="RHEA-COMP:14568"/>
        <dbReference type="Rhea" id="RHEA-COMP:14569"/>
        <dbReference type="ChEBI" id="CHEBI:15378"/>
        <dbReference type="ChEBI" id="CHEBI:17319"/>
        <dbReference type="ChEBI" id="CHEBI:29034"/>
        <dbReference type="ChEBI" id="CHEBI:29919"/>
        <dbReference type="ChEBI" id="CHEBI:33722"/>
        <dbReference type="ChEBI" id="CHEBI:33737"/>
        <dbReference type="ChEBI" id="CHEBI:33738"/>
        <dbReference type="ChEBI" id="CHEBI:57844"/>
        <dbReference type="ChEBI" id="CHEBI:59789"/>
        <dbReference type="ChEBI" id="CHEBI:78809"/>
        <dbReference type="ChEBI" id="CHEBI:83100"/>
        <dbReference type="EC" id="2.8.1.8"/>
    </reaction>
</comment>
<evidence type="ECO:0000313" key="11">
    <source>
        <dbReference type="Proteomes" id="UP000321337"/>
    </source>
</evidence>
<dbReference type="NCBIfam" id="TIGR00510">
    <property type="entry name" value="lipA"/>
    <property type="match status" value="1"/>
</dbReference>
<comment type="pathway">
    <text evidence="8">Protein modification; protein lipoylation via endogenous pathway; protein N(6)-(lipoyl)lysine from octanoyl-[acyl-carrier-protein]: step 2/2.</text>
</comment>
<dbReference type="InterPro" id="IPR006638">
    <property type="entry name" value="Elp3/MiaA/NifB-like_rSAM"/>
</dbReference>
<feature type="binding site" evidence="8">
    <location>
        <position position="310"/>
    </location>
    <ligand>
        <name>[4Fe-4S] cluster</name>
        <dbReference type="ChEBI" id="CHEBI:49883"/>
        <label>1</label>
    </ligand>
</feature>
<dbReference type="EC" id="2.8.1.8" evidence="8"/>
<dbReference type="UniPathway" id="UPA00538">
    <property type="reaction ID" value="UER00593"/>
</dbReference>
<dbReference type="GO" id="GO:0009249">
    <property type="term" value="P:protein lipoylation"/>
    <property type="evidence" value="ECO:0007669"/>
    <property type="project" value="UniProtKB-UniRule"/>
</dbReference>
<sequence>MRAVVTPFLFAEPMTPDTLTILPARIPNAARMPIWIRQNLGNDALYGKTGEAVHGNRLHTVCEEARCPNRGECWSRGTATFMLLGDTCTRACGFCSVKTGKPAWFDADEPRRVAEAVMALRLQYIVLTSVNRDDLPDGGVGIFAETLQQLRGRDAQIGVEYLTPDFRACQDAAVATITGTLASLPEGARRDLVWGHNVETVPRLYKTARKGSQYARSLTLLDKAAQQPGVEAKSALMLGLGETRAEVLAVLRDLRAAGVSRVSLGQYLRPSLDNLPVAEYIHPDVFAEYENDARALGFAWVKAGPLVRSSYYAEEIQAQTIGQD</sequence>
<feature type="domain" description="Radical SAM core" evidence="9">
    <location>
        <begin position="74"/>
        <end position="299"/>
    </location>
</feature>
<dbReference type="EMBL" id="BKAD01000001">
    <property type="protein sequence ID" value="GEP29034.1"/>
    <property type="molecule type" value="Genomic_DNA"/>
</dbReference>
<dbReference type="Proteomes" id="UP000321337">
    <property type="component" value="Unassembled WGS sequence"/>
</dbReference>
<dbReference type="SMART" id="SM00729">
    <property type="entry name" value="Elp3"/>
    <property type="match status" value="1"/>
</dbReference>
<accession>A0A512L3I7</accession>
<keyword evidence="1 8" id="KW-0004">4Fe-4S</keyword>
<dbReference type="Pfam" id="PF04055">
    <property type="entry name" value="Radical_SAM"/>
    <property type="match status" value="1"/>
</dbReference>
<dbReference type="PANTHER" id="PTHR10949:SF0">
    <property type="entry name" value="LIPOYL SYNTHASE, MITOCHONDRIAL"/>
    <property type="match status" value="1"/>
</dbReference>
<evidence type="ECO:0000259" key="9">
    <source>
        <dbReference type="PROSITE" id="PS51918"/>
    </source>
</evidence>
<evidence type="ECO:0000256" key="5">
    <source>
        <dbReference type="ARBA" id="ARBA00023004"/>
    </source>
</evidence>
<evidence type="ECO:0000256" key="2">
    <source>
        <dbReference type="ARBA" id="ARBA00022679"/>
    </source>
</evidence>
<dbReference type="InterPro" id="IPR003698">
    <property type="entry name" value="Lipoyl_synth"/>
</dbReference>
<comment type="subcellular location">
    <subcellularLocation>
        <location evidence="8">Cytoplasm</location>
    </subcellularLocation>
</comment>
<comment type="caution">
    <text evidence="10">The sequence shown here is derived from an EMBL/GenBank/DDBJ whole genome shotgun (WGS) entry which is preliminary data.</text>
</comment>
<comment type="similarity">
    <text evidence="8">Belongs to the radical SAM superfamily. Lipoyl synthase family.</text>
</comment>
<dbReference type="GO" id="GO:0016992">
    <property type="term" value="F:lipoate synthase activity"/>
    <property type="evidence" value="ECO:0007669"/>
    <property type="project" value="UniProtKB-UniRule"/>
</dbReference>
<dbReference type="SFLD" id="SFLDS00029">
    <property type="entry name" value="Radical_SAM"/>
    <property type="match status" value="1"/>
</dbReference>
<evidence type="ECO:0000313" key="10">
    <source>
        <dbReference type="EMBL" id="GEP29034.1"/>
    </source>
</evidence>
<evidence type="ECO:0000256" key="7">
    <source>
        <dbReference type="ARBA" id="ARBA00047326"/>
    </source>
</evidence>
<evidence type="ECO:0000256" key="4">
    <source>
        <dbReference type="ARBA" id="ARBA00022723"/>
    </source>
</evidence>
<dbReference type="Gene3D" id="3.20.20.70">
    <property type="entry name" value="Aldolase class I"/>
    <property type="match status" value="1"/>
</dbReference>
<reference evidence="10 11" key="1">
    <citation type="submission" date="2019-07" db="EMBL/GenBank/DDBJ databases">
        <title>Whole genome shotgun sequence of Thiobacillus plumbophilus NBRC 107929.</title>
        <authorList>
            <person name="Hosoyama A."/>
            <person name="Uohara A."/>
            <person name="Ohji S."/>
            <person name="Ichikawa N."/>
        </authorList>
    </citation>
    <scope>NUCLEOTIDE SEQUENCE [LARGE SCALE GENOMIC DNA]</scope>
    <source>
        <strain evidence="10 11">NBRC 107929</strain>
    </source>
</reference>
<name>A0A512L3I7_9PROT</name>
<organism evidence="10 11">
    <name type="scientific">Sulfuriferula plumbiphila</name>
    <dbReference type="NCBI Taxonomy" id="171865"/>
    <lineage>
        <taxon>Bacteria</taxon>
        <taxon>Pseudomonadati</taxon>
        <taxon>Pseudomonadota</taxon>
        <taxon>Betaproteobacteria</taxon>
        <taxon>Nitrosomonadales</taxon>
        <taxon>Sulfuricellaceae</taxon>
        <taxon>Sulfuriferula</taxon>
    </lineage>
</organism>